<name>A0A1I8AI42_9BILA</name>
<keyword evidence="1" id="KW-1185">Reference proteome</keyword>
<dbReference type="AlphaFoldDB" id="A0A1I8AI42"/>
<accession>A0A1I8AI42</accession>
<evidence type="ECO:0000313" key="1">
    <source>
        <dbReference type="Proteomes" id="UP000095287"/>
    </source>
</evidence>
<dbReference type="Proteomes" id="UP000095287">
    <property type="component" value="Unplaced"/>
</dbReference>
<protein>
    <submittedName>
        <fullName evidence="2">Secreted protein</fullName>
    </submittedName>
</protein>
<reference evidence="2" key="1">
    <citation type="submission" date="2016-11" db="UniProtKB">
        <authorList>
            <consortium name="WormBaseParasite"/>
        </authorList>
    </citation>
    <scope>IDENTIFICATION</scope>
</reference>
<evidence type="ECO:0000313" key="2">
    <source>
        <dbReference type="WBParaSite" id="L893_g5837.t1"/>
    </source>
</evidence>
<dbReference type="WBParaSite" id="L893_g5837.t1">
    <property type="protein sequence ID" value="L893_g5837.t1"/>
    <property type="gene ID" value="L893_g5837"/>
</dbReference>
<sequence length="113" mass="12880">MINRALQSFSTVLIGQQTWSIAVTASLMVSQRCSLKRESRCFGSGWIGRLFELSFRLSRAVSRRLRRTKVCKTLISQTFQPFSFALFRVAFTISVCSLVGRSQQSFRTIALVY</sequence>
<proteinExistence type="predicted"/>
<organism evidence="1 2">
    <name type="scientific">Steinernema glaseri</name>
    <dbReference type="NCBI Taxonomy" id="37863"/>
    <lineage>
        <taxon>Eukaryota</taxon>
        <taxon>Metazoa</taxon>
        <taxon>Ecdysozoa</taxon>
        <taxon>Nematoda</taxon>
        <taxon>Chromadorea</taxon>
        <taxon>Rhabditida</taxon>
        <taxon>Tylenchina</taxon>
        <taxon>Panagrolaimomorpha</taxon>
        <taxon>Strongyloidoidea</taxon>
        <taxon>Steinernematidae</taxon>
        <taxon>Steinernema</taxon>
    </lineage>
</organism>